<reference evidence="3" key="1">
    <citation type="submission" date="2021-04" db="EMBL/GenBank/DDBJ databases">
        <title>Characterizing Neisseria spp. as novel respiratory pathobionts in bronchiectasis.</title>
        <authorList>
            <person name="Li L."/>
            <person name="Mac Aogain M."/>
            <person name="Xu T."/>
            <person name="Jaggi T.K."/>
            <person name="Chan L.Y."/>
            <person name="Keir H.R."/>
            <person name="Dicker A.J."/>
            <person name="Qu J."/>
            <person name="Liu Y."/>
            <person name="Chen H.S."/>
            <person name="Koh M.S."/>
            <person name="Ong T.H."/>
            <person name="Lim A.Y.H."/>
            <person name="Abisheganaden J."/>
            <person name="Low T.B."/>
            <person name="Oliver B.G."/>
            <person name="Tan N.S."/>
            <person name="Fang M."/>
            <person name="Chalmers J.D."/>
            <person name="Chotirmall S.H."/>
        </authorList>
    </citation>
    <scope>NUCLEOTIDE SEQUENCE</scope>
    <source>
        <strain evidence="3">CG0073</strain>
    </source>
</reference>
<feature type="compositionally biased region" description="Polar residues" evidence="1">
    <location>
        <begin position="107"/>
        <end position="128"/>
    </location>
</feature>
<feature type="domain" description="MmeI-like N-terminal" evidence="2">
    <location>
        <begin position="28"/>
        <end position="82"/>
    </location>
</feature>
<organism evidence="3 4">
    <name type="scientific">Neisseria subflava</name>
    <dbReference type="NCBI Taxonomy" id="28449"/>
    <lineage>
        <taxon>Bacteria</taxon>
        <taxon>Pseudomonadati</taxon>
        <taxon>Pseudomonadota</taxon>
        <taxon>Betaproteobacteria</taxon>
        <taxon>Neisseriales</taxon>
        <taxon>Neisseriaceae</taxon>
        <taxon>Neisseria</taxon>
    </lineage>
</organism>
<dbReference type="Pfam" id="PF20464">
    <property type="entry name" value="MmeI_N"/>
    <property type="match status" value="1"/>
</dbReference>
<dbReference type="EMBL" id="CP073118">
    <property type="protein sequence ID" value="UTG75051.1"/>
    <property type="molecule type" value="Genomic_DNA"/>
</dbReference>
<evidence type="ECO:0000313" key="4">
    <source>
        <dbReference type="Proteomes" id="UP001057336"/>
    </source>
</evidence>
<feature type="region of interest" description="Disordered" evidence="1">
    <location>
        <begin position="90"/>
        <end position="128"/>
    </location>
</feature>
<evidence type="ECO:0000256" key="1">
    <source>
        <dbReference type="SAM" id="MobiDB-lite"/>
    </source>
</evidence>
<evidence type="ECO:0000259" key="2">
    <source>
        <dbReference type="Pfam" id="PF20464"/>
    </source>
</evidence>
<protein>
    <recommendedName>
        <fullName evidence="2">MmeI-like N-terminal domain-containing protein</fullName>
    </recommendedName>
</protein>
<dbReference type="Proteomes" id="UP001057336">
    <property type="component" value="Chromosome"/>
</dbReference>
<accession>A0A9X9N6C8</accession>
<evidence type="ECO:0000313" key="3">
    <source>
        <dbReference type="EMBL" id="UTG75051.1"/>
    </source>
</evidence>
<proteinExistence type="predicted"/>
<dbReference type="InterPro" id="IPR046817">
    <property type="entry name" value="MmeI_N"/>
</dbReference>
<name>A0A9X9N6C8_NEISU</name>
<sequence>MPLHGEIALSRKLYFKPVAHDADIYDVLQDLKQSATADKNKIRFFIITDFQNIAAYDIQADDYLECAYTDLAQNYGFFLPSQAWKKAADLKKIQPTPKPPKKWGAFSTKSAAPTISRNPKTSMPSMSS</sequence>
<dbReference type="AlphaFoldDB" id="A0A9X9N6C8"/>
<gene>
    <name evidence="3" type="ORF">KCG53_06685</name>
</gene>